<dbReference type="InterPro" id="IPR006428">
    <property type="entry name" value="Portal_SPP1-type"/>
</dbReference>
<dbReference type="Pfam" id="PF05133">
    <property type="entry name" value="SPP1_portal"/>
    <property type="match status" value="1"/>
</dbReference>
<feature type="region of interest" description="Disordered" evidence="1">
    <location>
        <begin position="478"/>
        <end position="502"/>
    </location>
</feature>
<sequence length="502" mass="57703">MEVEFLKGTRFVQLANEQIIMLQEDFDAIEWASQEWIKQLQRYVSTHRTNQLPRLQELKRYYLGDNNINYRPAKTDEYAADNRISSDFAKYITTFEQGYMLGQPVEYENADEELLVKIKEFSDQNNEEYHNVLIKKDLSIYGRAYELIMPYRKDDKSQVLVKLYKFDPEKTFVIYDDGYDKQSLMAVNYYNIDYGMGHKKFIIKVYTANAIYTYVDDNQQVTGMTLTNEEPHYLRGVPINEYSNNEDRTGAFEAVLDNIDAYDLSQSELANFQQNSNDALLVIIGNPHTGSEEDFDEDGNLNPNGALAVTKSFKEAQIVLLDDNPNPDGAQPNAFYLVKEYDSSGAEAYKKRLVADILRFTFTPDTNDDNFAGTQSGVAMRYKLMGSENYRGMSEKLFRKGLMRRLRLAVNVWAIRGSEATNYDAINQTNIVFTPNLPANDNELIEQIKALYGIISDETLFSLLSSFTGVDAEEELKRLKAQEPEVEPQPRIVGEKDDQESQ</sequence>
<dbReference type="AlphaFoldDB" id="A0AA96VKQ2"/>
<gene>
    <name evidence="2" type="ORF">PW252_03055</name>
</gene>
<evidence type="ECO:0000256" key="1">
    <source>
        <dbReference type="SAM" id="MobiDB-lite"/>
    </source>
</evidence>
<accession>A0AA96VKQ2</accession>
<organism evidence="2">
    <name type="scientific">Streptococcus iners</name>
    <dbReference type="NCBI Taxonomy" id="3028084"/>
    <lineage>
        <taxon>Bacteria</taxon>
        <taxon>Bacillati</taxon>
        <taxon>Bacillota</taxon>
        <taxon>Bacilli</taxon>
        <taxon>Lactobacillales</taxon>
        <taxon>Streptococcaceae</taxon>
        <taxon>Streptococcus</taxon>
    </lineage>
</organism>
<dbReference type="NCBIfam" id="TIGR01538">
    <property type="entry name" value="portal_SPP1"/>
    <property type="match status" value="1"/>
</dbReference>
<dbReference type="EMBL" id="CP118735">
    <property type="protein sequence ID" value="WNY51640.1"/>
    <property type="molecule type" value="Genomic_DNA"/>
</dbReference>
<protein>
    <submittedName>
        <fullName evidence="2">Phage portal protein</fullName>
    </submittedName>
</protein>
<reference evidence="2" key="1">
    <citation type="submission" date="2023-02" db="EMBL/GenBank/DDBJ databases">
        <title>Streptococcus sp. Genome Sequencing and Assembly.</title>
        <authorList>
            <person name="Shore S.M."/>
            <person name="Nicholson T.L."/>
        </authorList>
    </citation>
    <scope>NUCLEOTIDE SEQUENCE</scope>
    <source>
        <strain evidence="2">29887</strain>
    </source>
</reference>
<dbReference type="RefSeq" id="WP_248050603.1">
    <property type="nucleotide sequence ID" value="NZ_CP118735.1"/>
</dbReference>
<proteinExistence type="predicted"/>
<evidence type="ECO:0000313" key="2">
    <source>
        <dbReference type="EMBL" id="WNY51640.1"/>
    </source>
</evidence>
<dbReference type="KEGG" id="sins:PW252_03055"/>
<name>A0AA96VKQ2_9STRE</name>
<dbReference type="InterPro" id="IPR021145">
    <property type="entry name" value="Portal_protein_SPP1_Gp6-like"/>
</dbReference>